<keyword evidence="2" id="KW-1185">Reference proteome</keyword>
<dbReference type="PANTHER" id="PTHR10424">
    <property type="entry name" value="VIRAL ENVELOPE PROTEIN"/>
    <property type="match status" value="1"/>
</dbReference>
<comment type="caution">
    <text evidence="1">The sequence shown here is derived from an EMBL/GenBank/DDBJ whole genome shotgun (WGS) entry which is preliminary data.</text>
</comment>
<organism evidence="1 2">
    <name type="scientific">Callaeas wilsoni</name>
    <name type="common">North Island kokako</name>
    <dbReference type="NCBI Taxonomy" id="1347786"/>
    <lineage>
        <taxon>Eukaryota</taxon>
        <taxon>Metazoa</taxon>
        <taxon>Chordata</taxon>
        <taxon>Craniata</taxon>
        <taxon>Vertebrata</taxon>
        <taxon>Euteleostomi</taxon>
        <taxon>Archelosauria</taxon>
        <taxon>Archosauria</taxon>
        <taxon>Dinosauria</taxon>
        <taxon>Saurischia</taxon>
        <taxon>Theropoda</taxon>
        <taxon>Coelurosauria</taxon>
        <taxon>Aves</taxon>
        <taxon>Neognathae</taxon>
        <taxon>Neoaves</taxon>
        <taxon>Telluraves</taxon>
        <taxon>Australaves</taxon>
        <taxon>Passeriformes</taxon>
        <taxon>Corvoidea</taxon>
        <taxon>Callaeidae</taxon>
        <taxon>Callaeas</taxon>
    </lineage>
</organism>
<dbReference type="InterPro" id="IPR018154">
    <property type="entry name" value="TLV/ENV_coat_polyprotein"/>
</dbReference>
<gene>
    <name evidence="1" type="primary">Erv31_2</name>
    <name evidence="1" type="ORF">CALWIL_R15317</name>
</gene>
<feature type="non-terminal residue" evidence="1">
    <location>
        <position position="1"/>
    </location>
</feature>
<feature type="non-terminal residue" evidence="1">
    <location>
        <position position="86"/>
    </location>
</feature>
<reference evidence="1 2" key="1">
    <citation type="submission" date="2019-09" db="EMBL/GenBank/DDBJ databases">
        <title>Bird 10,000 Genomes (B10K) Project - Family phase.</title>
        <authorList>
            <person name="Zhang G."/>
        </authorList>
    </citation>
    <scope>NUCLEOTIDE SEQUENCE [LARGE SCALE GENOMIC DNA]</scope>
    <source>
        <strain evidence="1">B10K-OTA-212792</strain>
        <tissue evidence="1">Blood</tissue>
    </source>
</reference>
<sequence>SEQLYQCWEHKSQPYSALPQISRYWVSASTTQPNFWEAPQELYWICVKKAYAKLPANWRGSCTLGAIQPSFFLLSEDAGNNLGIPL</sequence>
<dbReference type="EMBL" id="VWPU01013287">
    <property type="protein sequence ID" value="NXY61036.1"/>
    <property type="molecule type" value="Genomic_DNA"/>
</dbReference>
<protein>
    <submittedName>
        <fullName evidence="1">ENR1 protein</fullName>
    </submittedName>
</protein>
<evidence type="ECO:0000313" key="2">
    <source>
        <dbReference type="Proteomes" id="UP000576729"/>
    </source>
</evidence>
<evidence type="ECO:0000313" key="1">
    <source>
        <dbReference type="EMBL" id="NXY61036.1"/>
    </source>
</evidence>
<dbReference type="PANTHER" id="PTHR10424:SF68">
    <property type="entry name" value="ENDOGENOUS RETROVIRUS GROUP 3 MEMBER 1 ENV POLYPROTEIN"/>
    <property type="match status" value="1"/>
</dbReference>
<accession>A0A7L4L6Z0</accession>
<name>A0A7L4L6Z0_9CORV</name>
<dbReference type="Proteomes" id="UP000576729">
    <property type="component" value="Unassembled WGS sequence"/>
</dbReference>
<dbReference type="AlphaFoldDB" id="A0A7L4L6Z0"/>
<proteinExistence type="predicted"/>